<evidence type="ECO:0000256" key="5">
    <source>
        <dbReference type="ARBA" id="ARBA00022837"/>
    </source>
</evidence>
<evidence type="ECO:0000256" key="2">
    <source>
        <dbReference type="ARBA" id="ARBA00008779"/>
    </source>
</evidence>
<dbReference type="InterPro" id="IPR024607">
    <property type="entry name" value="Sulfatase_CS"/>
</dbReference>
<dbReference type="InterPro" id="IPR050738">
    <property type="entry name" value="Sulfatase"/>
</dbReference>
<evidence type="ECO:0000256" key="4">
    <source>
        <dbReference type="ARBA" id="ARBA00022801"/>
    </source>
</evidence>
<dbReference type="Pfam" id="PF00884">
    <property type="entry name" value="Sulfatase"/>
    <property type="match status" value="1"/>
</dbReference>
<feature type="transmembrane region" description="Helical" evidence="6">
    <location>
        <begin position="177"/>
        <end position="194"/>
    </location>
</feature>
<dbReference type="PROSITE" id="PS00523">
    <property type="entry name" value="SULFATASE_1"/>
    <property type="match status" value="1"/>
</dbReference>
<gene>
    <name evidence="9" type="primary">LOC100375449</name>
</gene>
<feature type="domain" description="Sulfatase N-terminal" evidence="7">
    <location>
        <begin position="3"/>
        <end position="351"/>
    </location>
</feature>
<keyword evidence="4" id="KW-0378">Hydrolase</keyword>
<reference evidence="9" key="1">
    <citation type="submission" date="2025-08" db="UniProtKB">
        <authorList>
            <consortium name="RefSeq"/>
        </authorList>
    </citation>
    <scope>IDENTIFICATION</scope>
    <source>
        <tissue evidence="9">Testes</tissue>
    </source>
</reference>
<keyword evidence="5" id="KW-0106">Calcium</keyword>
<evidence type="ECO:0000259" key="7">
    <source>
        <dbReference type="Pfam" id="PF00884"/>
    </source>
</evidence>
<feature type="transmembrane region" description="Helical" evidence="6">
    <location>
        <begin position="151"/>
        <end position="171"/>
    </location>
</feature>
<dbReference type="PROSITE" id="PS00149">
    <property type="entry name" value="SULFATASE_2"/>
    <property type="match status" value="1"/>
</dbReference>
<proteinExistence type="inferred from homology"/>
<evidence type="ECO:0000256" key="6">
    <source>
        <dbReference type="SAM" id="Phobius"/>
    </source>
</evidence>
<organism evidence="8 9">
    <name type="scientific">Saccoglossus kowalevskii</name>
    <name type="common">Acorn worm</name>
    <dbReference type="NCBI Taxonomy" id="10224"/>
    <lineage>
        <taxon>Eukaryota</taxon>
        <taxon>Metazoa</taxon>
        <taxon>Hemichordata</taxon>
        <taxon>Enteropneusta</taxon>
        <taxon>Harrimaniidae</taxon>
        <taxon>Saccoglossus</taxon>
    </lineage>
</organism>
<keyword evidence="6" id="KW-0472">Membrane</keyword>
<evidence type="ECO:0000256" key="1">
    <source>
        <dbReference type="ARBA" id="ARBA00001913"/>
    </source>
</evidence>
<evidence type="ECO:0000256" key="3">
    <source>
        <dbReference type="ARBA" id="ARBA00022723"/>
    </source>
</evidence>
<comment type="similarity">
    <text evidence="2">Belongs to the sulfatase family.</text>
</comment>
<dbReference type="Gene3D" id="3.40.720.10">
    <property type="entry name" value="Alkaline Phosphatase, subunit A"/>
    <property type="match status" value="1"/>
</dbReference>
<dbReference type="RefSeq" id="XP_006824592.1">
    <property type="nucleotide sequence ID" value="XM_006824529.1"/>
</dbReference>
<dbReference type="InterPro" id="IPR017850">
    <property type="entry name" value="Alkaline_phosphatase_core_sf"/>
</dbReference>
<dbReference type="Gene3D" id="1.10.287.550">
    <property type="entry name" value="Helix hairpin bin"/>
    <property type="match status" value="1"/>
</dbReference>
<protein>
    <submittedName>
        <fullName evidence="9">Steryl-sulfatase-like</fullName>
    </submittedName>
</protein>
<dbReference type="Proteomes" id="UP000694865">
    <property type="component" value="Unplaced"/>
</dbReference>
<keyword evidence="6" id="KW-1133">Transmembrane helix</keyword>
<accession>A0ABM0MX51</accession>
<evidence type="ECO:0000313" key="9">
    <source>
        <dbReference type="RefSeq" id="XP_006824592.1"/>
    </source>
</evidence>
<dbReference type="PANTHER" id="PTHR42693:SF49">
    <property type="entry name" value="SULFATASE N-TERMINAL DOMAIN-CONTAINING PROTEIN"/>
    <property type="match status" value="1"/>
</dbReference>
<name>A0ABM0MX51_SACKO</name>
<dbReference type="PANTHER" id="PTHR42693">
    <property type="entry name" value="ARYLSULFATASE FAMILY MEMBER"/>
    <property type="match status" value="1"/>
</dbReference>
<keyword evidence="6" id="KW-0812">Transmembrane</keyword>
<dbReference type="GeneID" id="100375449"/>
<feature type="non-terminal residue" evidence="9">
    <location>
        <position position="359"/>
    </location>
</feature>
<keyword evidence="8" id="KW-1185">Reference proteome</keyword>
<evidence type="ECO:0000313" key="8">
    <source>
        <dbReference type="Proteomes" id="UP000694865"/>
    </source>
</evidence>
<keyword evidence="3" id="KW-0479">Metal-binding</keyword>
<comment type="cofactor">
    <cofactor evidence="1">
        <name>Ca(2+)</name>
        <dbReference type="ChEBI" id="CHEBI:29108"/>
    </cofactor>
</comment>
<sequence>MGDVGCFGNDTIHTPNIDSIARQGVKFSHHVIPAPLCSPSRAAFITGRHPVRSGMLGYGRLRMVPFLAATAGLPPNETTFAEVLKDVGYKTGLVGKWHMGLHCENRQDFCHHPLKQGFDFYYGLPLTNLRDCGEDATRSVITARIPQMTEILALSMVIVVVTLVAFTKIGLIQRRGFIFLLAVSFIIFATPVVLQKGLRRINCILMKNYDVVEQPVILENMTLRITQQSMQFLKSSQNEAFLLYVSFLKVHTALFSSSKFKGISKHGNYGDNVEEMDWSVGKILSTLEELGLKENTFVYLTSDNGGHLEEIASDGQREGGHNGIYRGGKAQVWEGGLRVPTVAMYPGVIPPSTEVMQPT</sequence>
<dbReference type="InterPro" id="IPR000917">
    <property type="entry name" value="Sulfatase_N"/>
</dbReference>
<dbReference type="SUPFAM" id="SSF53649">
    <property type="entry name" value="Alkaline phosphatase-like"/>
    <property type="match status" value="1"/>
</dbReference>